<protein>
    <submittedName>
        <fullName evidence="4">Uncharacterized protein (DUF305 family)</fullName>
    </submittedName>
</protein>
<dbReference type="EMBL" id="JAGIOO010000001">
    <property type="protein sequence ID" value="MBP2476711.1"/>
    <property type="molecule type" value="Genomic_DNA"/>
</dbReference>
<comment type="caution">
    <text evidence="4">The sequence shown here is derived from an EMBL/GenBank/DDBJ whole genome shotgun (WGS) entry which is preliminary data.</text>
</comment>
<evidence type="ECO:0000259" key="3">
    <source>
        <dbReference type="Pfam" id="PF03713"/>
    </source>
</evidence>
<sequence>MRHHKLVLTGLGVLTALVLAACGGGSPSAGHTDGHADGHAGHGGTSASVQPGADHNAADIAFAQGMIPHHQQALDMSKLASGRTQNQKVLDLAKRIQAGQQPEIDKMTGWLKSWNAPVKPEGDGGHAGHGMMSGQQMNDLLVAKDAAFDQKFLTMMIEHHRGAVDSARTELAQGKSAEAKHLAEEVIKAQEQEIGEMTALLKG</sequence>
<feature type="region of interest" description="Disordered" evidence="1">
    <location>
        <begin position="26"/>
        <end position="52"/>
    </location>
</feature>
<evidence type="ECO:0000313" key="5">
    <source>
        <dbReference type="Proteomes" id="UP001519363"/>
    </source>
</evidence>
<accession>A0ABS5AJG2</accession>
<dbReference type="Pfam" id="PF03713">
    <property type="entry name" value="DUF305"/>
    <property type="match status" value="1"/>
</dbReference>
<evidence type="ECO:0000313" key="4">
    <source>
        <dbReference type="EMBL" id="MBP2476711.1"/>
    </source>
</evidence>
<organism evidence="4 5">
    <name type="scientific">Crossiella equi</name>
    <dbReference type="NCBI Taxonomy" id="130796"/>
    <lineage>
        <taxon>Bacteria</taxon>
        <taxon>Bacillati</taxon>
        <taxon>Actinomycetota</taxon>
        <taxon>Actinomycetes</taxon>
        <taxon>Pseudonocardiales</taxon>
        <taxon>Pseudonocardiaceae</taxon>
        <taxon>Crossiella</taxon>
    </lineage>
</organism>
<feature type="chain" id="PRO_5045521176" evidence="2">
    <location>
        <begin position="21"/>
        <end position="203"/>
    </location>
</feature>
<keyword evidence="5" id="KW-1185">Reference proteome</keyword>
<evidence type="ECO:0000256" key="1">
    <source>
        <dbReference type="SAM" id="MobiDB-lite"/>
    </source>
</evidence>
<feature type="domain" description="DUF305" evidence="3">
    <location>
        <begin position="59"/>
        <end position="201"/>
    </location>
</feature>
<dbReference type="Proteomes" id="UP001519363">
    <property type="component" value="Unassembled WGS sequence"/>
</dbReference>
<proteinExistence type="predicted"/>
<evidence type="ECO:0000256" key="2">
    <source>
        <dbReference type="SAM" id="SignalP"/>
    </source>
</evidence>
<gene>
    <name evidence="4" type="ORF">JOF53_005583</name>
</gene>
<name>A0ABS5AJG2_9PSEU</name>
<keyword evidence="2" id="KW-0732">Signal</keyword>
<dbReference type="InterPro" id="IPR005183">
    <property type="entry name" value="DUF305_CopM-like"/>
</dbReference>
<dbReference type="Gene3D" id="1.20.1260.10">
    <property type="match status" value="1"/>
</dbReference>
<feature type="signal peptide" evidence="2">
    <location>
        <begin position="1"/>
        <end position="20"/>
    </location>
</feature>
<dbReference type="PROSITE" id="PS51257">
    <property type="entry name" value="PROKAR_LIPOPROTEIN"/>
    <property type="match status" value="1"/>
</dbReference>
<reference evidence="4 5" key="1">
    <citation type="submission" date="2021-03" db="EMBL/GenBank/DDBJ databases">
        <title>Sequencing the genomes of 1000 actinobacteria strains.</title>
        <authorList>
            <person name="Klenk H.-P."/>
        </authorList>
    </citation>
    <scope>NUCLEOTIDE SEQUENCE [LARGE SCALE GENOMIC DNA]</scope>
    <source>
        <strain evidence="4 5">DSM 44580</strain>
    </source>
</reference>
<dbReference type="PANTHER" id="PTHR36933:SF1">
    <property type="entry name" value="SLL0788 PROTEIN"/>
    <property type="match status" value="1"/>
</dbReference>
<dbReference type="InterPro" id="IPR012347">
    <property type="entry name" value="Ferritin-like"/>
</dbReference>
<dbReference type="RefSeq" id="WP_086785689.1">
    <property type="nucleotide sequence ID" value="NZ_JAGIOO010000001.1"/>
</dbReference>
<dbReference type="PANTHER" id="PTHR36933">
    <property type="entry name" value="SLL0788 PROTEIN"/>
    <property type="match status" value="1"/>
</dbReference>